<dbReference type="GO" id="GO:0051213">
    <property type="term" value="F:dioxygenase activity"/>
    <property type="evidence" value="ECO:0007669"/>
    <property type="project" value="UniProtKB-KW"/>
</dbReference>
<evidence type="ECO:0000313" key="5">
    <source>
        <dbReference type="EMBL" id="SEP71736.1"/>
    </source>
</evidence>
<dbReference type="InterPro" id="IPR051821">
    <property type="entry name" value="Asp/Asn_beta-hydroxylase"/>
</dbReference>
<gene>
    <name evidence="5" type="ORF">SAMN04488038_101276</name>
</gene>
<keyword evidence="6" id="KW-1185">Reference proteome</keyword>
<proteinExistence type="inferred from homology"/>
<dbReference type="GO" id="GO:0016020">
    <property type="term" value="C:membrane"/>
    <property type="evidence" value="ECO:0007669"/>
    <property type="project" value="TreeGrafter"/>
</dbReference>
<dbReference type="SUPFAM" id="SSF51197">
    <property type="entry name" value="Clavaminate synthase-like"/>
    <property type="match status" value="1"/>
</dbReference>
<dbReference type="AlphaFoldDB" id="A0A1H9A4T5"/>
<dbReference type="STRING" id="489703.SAMN04488038_101276"/>
<evidence type="ECO:0000256" key="1">
    <source>
        <dbReference type="ARBA" id="ARBA00007730"/>
    </source>
</evidence>
<dbReference type="OrthoDB" id="21665at2"/>
<reference evidence="5 6" key="1">
    <citation type="submission" date="2016-10" db="EMBL/GenBank/DDBJ databases">
        <authorList>
            <person name="de Groot N.N."/>
        </authorList>
    </citation>
    <scope>NUCLEOTIDE SEQUENCE [LARGE SCALE GENOMIC DNA]</scope>
    <source>
        <strain evidence="5 6">DSM 25927</strain>
    </source>
</reference>
<dbReference type="InterPro" id="IPR007803">
    <property type="entry name" value="Asp/Arg/Pro-Hydrxlase"/>
</dbReference>
<dbReference type="Gene3D" id="2.60.120.330">
    <property type="entry name" value="B-lactam Antibiotic, Isopenicillin N Synthase, Chain"/>
    <property type="match status" value="1"/>
</dbReference>
<feature type="domain" description="Aspartyl/asparaginy/proline hydroxylase" evidence="4">
    <location>
        <begin position="63"/>
        <end position="218"/>
    </location>
</feature>
<accession>A0A1H9A4T5</accession>
<dbReference type="EMBL" id="FOFS01000001">
    <property type="protein sequence ID" value="SEP71736.1"/>
    <property type="molecule type" value="Genomic_DNA"/>
</dbReference>
<dbReference type="Proteomes" id="UP000199233">
    <property type="component" value="Unassembled WGS sequence"/>
</dbReference>
<evidence type="ECO:0000256" key="2">
    <source>
        <dbReference type="ARBA" id="ARBA00022964"/>
    </source>
</evidence>
<dbReference type="Pfam" id="PF05118">
    <property type="entry name" value="Asp_Arg_Hydrox"/>
    <property type="match status" value="1"/>
</dbReference>
<dbReference type="RefSeq" id="WP_093280970.1">
    <property type="nucleotide sequence ID" value="NZ_FOFS01000001.1"/>
</dbReference>
<keyword evidence="2" id="KW-0223">Dioxygenase</keyword>
<evidence type="ECO:0000256" key="3">
    <source>
        <dbReference type="ARBA" id="ARBA00023002"/>
    </source>
</evidence>
<sequence>MPDSTDCFAPHRRNTFPPPPGLLARLGLVLQNWLEARVAAASLHGDPPVYDPACFTWTAGLQQDWRAVRAELDEVMRRLAALPSFQDILEEVRVIQADDRWKTFWLCGVGMDCRDNQRRCPRTMQLLAGVPGLRTAFFSILAPGKHIPAHRGAYNGVLRLHLALRVPEPQSRCRIRIGNQIHHWREGELLIFDDSFQHEVWNETEGLRAVLFVDFLRPLRQPWHALNALLIGLGRFAPFLRRARARQLRWSRAHYAPRPGA</sequence>
<dbReference type="InterPro" id="IPR027443">
    <property type="entry name" value="IPNS-like_sf"/>
</dbReference>
<organism evidence="5 6">
    <name type="scientific">Solimonas aquatica</name>
    <dbReference type="NCBI Taxonomy" id="489703"/>
    <lineage>
        <taxon>Bacteria</taxon>
        <taxon>Pseudomonadati</taxon>
        <taxon>Pseudomonadota</taxon>
        <taxon>Gammaproteobacteria</taxon>
        <taxon>Nevskiales</taxon>
        <taxon>Nevskiaceae</taxon>
        <taxon>Solimonas</taxon>
    </lineage>
</organism>
<comment type="similarity">
    <text evidence="1">Belongs to the aspartyl/asparaginyl beta-hydroxylase family.</text>
</comment>
<evidence type="ECO:0000259" key="4">
    <source>
        <dbReference type="Pfam" id="PF05118"/>
    </source>
</evidence>
<protein>
    <submittedName>
        <fullName evidence="5">Beta-hydroxylase</fullName>
    </submittedName>
</protein>
<name>A0A1H9A4T5_9GAMM</name>
<dbReference type="PANTHER" id="PTHR46332:SF5">
    <property type="entry name" value="ASPARTATE BETA-HYDROXYLASE DOMAIN CONTAINING 2"/>
    <property type="match status" value="1"/>
</dbReference>
<keyword evidence="3" id="KW-0560">Oxidoreductase</keyword>
<evidence type="ECO:0000313" key="6">
    <source>
        <dbReference type="Proteomes" id="UP000199233"/>
    </source>
</evidence>
<dbReference type="PANTHER" id="PTHR46332">
    <property type="entry name" value="ASPARTATE BETA-HYDROXYLASE DOMAIN-CONTAINING PROTEIN 2"/>
    <property type="match status" value="1"/>
</dbReference>